<gene>
    <name evidence="3" type="ORF">OMM_09171</name>
</gene>
<evidence type="ECO:0000256" key="2">
    <source>
        <dbReference type="ARBA" id="ARBA00022679"/>
    </source>
</evidence>
<evidence type="ECO:0000313" key="3">
    <source>
        <dbReference type="EMBL" id="ETR69948.1"/>
    </source>
</evidence>
<dbReference type="InterPro" id="IPR051199">
    <property type="entry name" value="LPS_LOS_Heptosyltrfase"/>
</dbReference>
<dbReference type="GO" id="GO:0009244">
    <property type="term" value="P:lipopolysaccharide core region biosynthetic process"/>
    <property type="evidence" value="ECO:0007669"/>
    <property type="project" value="TreeGrafter"/>
</dbReference>
<feature type="non-terminal residue" evidence="3">
    <location>
        <position position="309"/>
    </location>
</feature>
<dbReference type="AlphaFoldDB" id="A0A1V1P585"/>
<accession>A0A1V1P585</accession>
<proteinExistence type="predicted"/>
<protein>
    <submittedName>
        <fullName evidence="3">Glycosyl transferase family 9</fullName>
    </submittedName>
</protein>
<dbReference type="CDD" id="cd03789">
    <property type="entry name" value="GT9_LPS_heptosyltransferase"/>
    <property type="match status" value="1"/>
</dbReference>
<dbReference type="Gene3D" id="3.40.50.2000">
    <property type="entry name" value="Glycogen Phosphorylase B"/>
    <property type="match status" value="2"/>
</dbReference>
<dbReference type="GO" id="GO:0008713">
    <property type="term" value="F:ADP-heptose-lipopolysaccharide heptosyltransferase activity"/>
    <property type="evidence" value="ECO:0007669"/>
    <property type="project" value="TreeGrafter"/>
</dbReference>
<keyword evidence="2 3" id="KW-0808">Transferase</keyword>
<dbReference type="Proteomes" id="UP000189670">
    <property type="component" value="Unassembled WGS sequence"/>
</dbReference>
<dbReference type="GO" id="GO:0005829">
    <property type="term" value="C:cytosol"/>
    <property type="evidence" value="ECO:0007669"/>
    <property type="project" value="TreeGrafter"/>
</dbReference>
<reference evidence="4" key="1">
    <citation type="submission" date="2012-11" db="EMBL/GenBank/DDBJ databases">
        <authorList>
            <person name="Lucero-Rivera Y.E."/>
            <person name="Tovar-Ramirez D."/>
        </authorList>
    </citation>
    <scope>NUCLEOTIDE SEQUENCE [LARGE SCALE GENOMIC DNA]</scope>
    <source>
        <strain evidence="4">Araruama</strain>
    </source>
</reference>
<dbReference type="PANTHER" id="PTHR30160">
    <property type="entry name" value="TETRAACYLDISACCHARIDE 4'-KINASE-RELATED"/>
    <property type="match status" value="1"/>
</dbReference>
<dbReference type="Pfam" id="PF01075">
    <property type="entry name" value="Glyco_transf_9"/>
    <property type="match status" value="1"/>
</dbReference>
<dbReference type="PANTHER" id="PTHR30160:SF1">
    <property type="entry name" value="LIPOPOLYSACCHARIDE 1,2-N-ACETYLGLUCOSAMINETRANSFERASE-RELATED"/>
    <property type="match status" value="1"/>
</dbReference>
<name>A0A1V1P585_9BACT</name>
<evidence type="ECO:0000256" key="1">
    <source>
        <dbReference type="ARBA" id="ARBA00022676"/>
    </source>
</evidence>
<keyword evidence="1" id="KW-0328">Glycosyltransferase</keyword>
<dbReference type="SUPFAM" id="SSF53756">
    <property type="entry name" value="UDP-Glycosyltransferase/glycogen phosphorylase"/>
    <property type="match status" value="1"/>
</dbReference>
<sequence>MNILIVKTSAIGDVTHTLPALNAIRAYYPDAHISWLVEEAAQDIVRGHHALDDVQVSRRKKWIQDFHNNTPLLAIQEIIHFVRSLRSRTYDLIIDFQNLLKSSMFIALTRAKKKAGYGAGMAHSEYSYIVLNHRVPSVNMDYHAVYRELILIEKLGIPVKQIVFDLPVFESDRKAIVQRLYHEGALNQKPLVAINPMAKWDSKLWDLDRFPAIADQCAKWGFQVVFTGSHDDTPGVNQIIKQMKSRAINLCGKTTLKTLAALYERSKLLITTDTGPMHIAATLNIPVVAIFGPTAPWRTGPFGNQHAVV</sequence>
<evidence type="ECO:0000313" key="4">
    <source>
        <dbReference type="Proteomes" id="UP000189670"/>
    </source>
</evidence>
<organism evidence="3 4">
    <name type="scientific">Candidatus Magnetoglobus multicellularis str. Araruama</name>
    <dbReference type="NCBI Taxonomy" id="890399"/>
    <lineage>
        <taxon>Bacteria</taxon>
        <taxon>Pseudomonadati</taxon>
        <taxon>Thermodesulfobacteriota</taxon>
        <taxon>Desulfobacteria</taxon>
        <taxon>Desulfobacterales</taxon>
        <taxon>Desulfobacteraceae</taxon>
        <taxon>Candidatus Magnetoglobus</taxon>
    </lineage>
</organism>
<dbReference type="InterPro" id="IPR002201">
    <property type="entry name" value="Glyco_trans_9"/>
</dbReference>
<comment type="caution">
    <text evidence="3">The sequence shown here is derived from an EMBL/GenBank/DDBJ whole genome shotgun (WGS) entry which is preliminary data.</text>
</comment>
<dbReference type="EMBL" id="ATBP01000521">
    <property type="protein sequence ID" value="ETR69948.1"/>
    <property type="molecule type" value="Genomic_DNA"/>
</dbReference>